<dbReference type="PANTHER" id="PTHR10270:SF161">
    <property type="entry name" value="SEX-DETERMINING REGION Y PROTEIN"/>
    <property type="match status" value="1"/>
</dbReference>
<dbReference type="GO" id="GO:0000978">
    <property type="term" value="F:RNA polymerase II cis-regulatory region sequence-specific DNA binding"/>
    <property type="evidence" value="ECO:0007669"/>
    <property type="project" value="TreeGrafter"/>
</dbReference>
<feature type="DNA-binding region" description="HMG box" evidence="3">
    <location>
        <begin position="22"/>
        <end position="86"/>
    </location>
</feature>
<name>A0A9P6MNK2_9FUNG</name>
<dbReference type="PANTHER" id="PTHR10270">
    <property type="entry name" value="SOX TRANSCRIPTION FACTOR"/>
    <property type="match status" value="1"/>
</dbReference>
<dbReference type="Pfam" id="PF00505">
    <property type="entry name" value="HMG_box"/>
    <property type="match status" value="1"/>
</dbReference>
<evidence type="ECO:0000313" key="6">
    <source>
        <dbReference type="EMBL" id="KAG0007970.1"/>
    </source>
</evidence>
<dbReference type="AlphaFoldDB" id="A0A9P6MNK2"/>
<keyword evidence="2" id="KW-0804">Transcription</keyword>
<feature type="compositionally biased region" description="Basic and acidic residues" evidence="4">
    <location>
        <begin position="123"/>
        <end position="132"/>
    </location>
</feature>
<dbReference type="PROSITE" id="PS50118">
    <property type="entry name" value="HMG_BOX_2"/>
    <property type="match status" value="1"/>
</dbReference>
<feature type="region of interest" description="Disordered" evidence="4">
    <location>
        <begin position="83"/>
        <end position="198"/>
    </location>
</feature>
<keyword evidence="3" id="KW-0539">Nucleus</keyword>
<feature type="domain" description="HMG box" evidence="5">
    <location>
        <begin position="22"/>
        <end position="86"/>
    </location>
</feature>
<dbReference type="GO" id="GO:0005634">
    <property type="term" value="C:nucleus"/>
    <property type="evidence" value="ECO:0007669"/>
    <property type="project" value="UniProtKB-UniRule"/>
</dbReference>
<feature type="region of interest" description="Disordered" evidence="4">
    <location>
        <begin position="215"/>
        <end position="282"/>
    </location>
</feature>
<dbReference type="GO" id="GO:0001228">
    <property type="term" value="F:DNA-binding transcription activator activity, RNA polymerase II-specific"/>
    <property type="evidence" value="ECO:0007669"/>
    <property type="project" value="TreeGrafter"/>
</dbReference>
<dbReference type="InterPro" id="IPR050140">
    <property type="entry name" value="SRY-related_HMG-box_TF-like"/>
</dbReference>
<dbReference type="Gene3D" id="1.10.30.10">
    <property type="entry name" value="High mobility group box domain"/>
    <property type="match status" value="1"/>
</dbReference>
<feature type="region of interest" description="Disordered" evidence="4">
    <location>
        <begin position="1"/>
        <end position="27"/>
    </location>
</feature>
<evidence type="ECO:0000259" key="5">
    <source>
        <dbReference type="PROSITE" id="PS50118"/>
    </source>
</evidence>
<accession>A0A9P6MNK2</accession>
<organism evidence="6 7">
    <name type="scientific">Entomortierella chlamydospora</name>
    <dbReference type="NCBI Taxonomy" id="101097"/>
    <lineage>
        <taxon>Eukaryota</taxon>
        <taxon>Fungi</taxon>
        <taxon>Fungi incertae sedis</taxon>
        <taxon>Mucoromycota</taxon>
        <taxon>Mortierellomycotina</taxon>
        <taxon>Mortierellomycetes</taxon>
        <taxon>Mortierellales</taxon>
        <taxon>Mortierellaceae</taxon>
        <taxon>Entomortierella</taxon>
    </lineage>
</organism>
<feature type="compositionally biased region" description="Acidic residues" evidence="4">
    <location>
        <begin position="223"/>
        <end position="251"/>
    </location>
</feature>
<dbReference type="SMART" id="SM00398">
    <property type="entry name" value="HMG"/>
    <property type="match status" value="1"/>
</dbReference>
<evidence type="ECO:0000256" key="3">
    <source>
        <dbReference type="PROSITE-ProRule" id="PRU00267"/>
    </source>
</evidence>
<evidence type="ECO:0000256" key="4">
    <source>
        <dbReference type="SAM" id="MobiDB-lite"/>
    </source>
</evidence>
<dbReference type="InterPro" id="IPR036910">
    <property type="entry name" value="HMG_box_dom_sf"/>
</dbReference>
<sequence>MTTSSPSSKRKNRAHSDAAPKIPRPSNSFMLYRKDKAKGFPKLVAAKLSAKIAEAWRRETPEVRERYERLAEEAKERHRLLYPNYKFTPKKRGTGKRAQANRARLEAADSVDIYPSSSTTPCPEKRSSKRESASISLAMRPNRSKKQRHSPYAYPSESSTYSKRKTTSPESASLYLCSRSAAERTRPRSQSSQLEDAMNSLKLSEAQSFSNTDLDIIKHGSSDDGESDNIDDSNNDDDDGDNSNNTDEEDNDKSKCESECEENTPTSQVPQEPNQLESKEESTLFTPVVLPLLASEPFEPECLANAEWRDTMSGHCSSVSVPALTSCSAALLIEPPVIIPYEIYFYSVQRSLIMPRFAPIQIPGQPRMNQDLVMSPGLAISTSSFQDALRWLGTAIGPERF</sequence>
<dbReference type="CDD" id="cd01389">
    <property type="entry name" value="HMG-box_ROX1-like"/>
    <property type="match status" value="1"/>
</dbReference>
<gene>
    <name evidence="6" type="ORF">BGZ80_004009</name>
</gene>
<evidence type="ECO:0000256" key="2">
    <source>
        <dbReference type="ARBA" id="ARBA00023163"/>
    </source>
</evidence>
<feature type="compositionally biased region" description="Polar residues" evidence="4">
    <location>
        <begin position="263"/>
        <end position="276"/>
    </location>
</feature>
<evidence type="ECO:0000256" key="1">
    <source>
        <dbReference type="ARBA" id="ARBA00023125"/>
    </source>
</evidence>
<proteinExistence type="predicted"/>
<reference evidence="6" key="1">
    <citation type="journal article" date="2020" name="Fungal Divers.">
        <title>Resolving the Mortierellaceae phylogeny through synthesis of multi-gene phylogenetics and phylogenomics.</title>
        <authorList>
            <person name="Vandepol N."/>
            <person name="Liber J."/>
            <person name="Desiro A."/>
            <person name="Na H."/>
            <person name="Kennedy M."/>
            <person name="Barry K."/>
            <person name="Grigoriev I.V."/>
            <person name="Miller A.N."/>
            <person name="O'Donnell K."/>
            <person name="Stajich J.E."/>
            <person name="Bonito G."/>
        </authorList>
    </citation>
    <scope>NUCLEOTIDE SEQUENCE</scope>
    <source>
        <strain evidence="6">NRRL 2769</strain>
    </source>
</reference>
<keyword evidence="1 3" id="KW-0238">DNA-binding</keyword>
<dbReference type="EMBL" id="JAAAID010002099">
    <property type="protein sequence ID" value="KAG0007970.1"/>
    <property type="molecule type" value="Genomic_DNA"/>
</dbReference>
<keyword evidence="7" id="KW-1185">Reference proteome</keyword>
<comment type="caution">
    <text evidence="6">The sequence shown here is derived from an EMBL/GenBank/DDBJ whole genome shotgun (WGS) entry which is preliminary data.</text>
</comment>
<dbReference type="SUPFAM" id="SSF47095">
    <property type="entry name" value="HMG-box"/>
    <property type="match status" value="1"/>
</dbReference>
<evidence type="ECO:0000313" key="7">
    <source>
        <dbReference type="Proteomes" id="UP000703661"/>
    </source>
</evidence>
<dbReference type="GO" id="GO:0030154">
    <property type="term" value="P:cell differentiation"/>
    <property type="evidence" value="ECO:0007669"/>
    <property type="project" value="TreeGrafter"/>
</dbReference>
<protein>
    <recommendedName>
        <fullName evidence="5">HMG box domain-containing protein</fullName>
    </recommendedName>
</protein>
<dbReference type="Proteomes" id="UP000703661">
    <property type="component" value="Unassembled WGS sequence"/>
</dbReference>
<dbReference type="InterPro" id="IPR009071">
    <property type="entry name" value="HMG_box_dom"/>
</dbReference>